<evidence type="ECO:0000313" key="20">
    <source>
        <dbReference type="Proteomes" id="UP001449582"/>
    </source>
</evidence>
<accession>A0ABP9U6Y8</accession>
<dbReference type="Gene3D" id="3.20.190.10">
    <property type="entry name" value="MutM-like, N-terminal"/>
    <property type="match status" value="1"/>
</dbReference>
<dbReference type="InterPro" id="IPR010979">
    <property type="entry name" value="Ribosomal_uS13-like_H2TH"/>
</dbReference>
<dbReference type="RefSeq" id="WP_353289740.1">
    <property type="nucleotide sequence ID" value="NZ_BAABQM010000002.1"/>
</dbReference>
<dbReference type="InterPro" id="IPR000214">
    <property type="entry name" value="Znf_DNA_glyclase/AP_lyase"/>
</dbReference>
<evidence type="ECO:0000259" key="18">
    <source>
        <dbReference type="PROSITE" id="PS51068"/>
    </source>
</evidence>
<keyword evidence="10" id="KW-0238">DNA-binding</keyword>
<keyword evidence="5" id="KW-0479">Metal-binding</keyword>
<evidence type="ECO:0000313" key="19">
    <source>
        <dbReference type="EMBL" id="GAA5414574.1"/>
    </source>
</evidence>
<dbReference type="SUPFAM" id="SSF81624">
    <property type="entry name" value="N-terminal domain of MutM-like DNA repair proteins"/>
    <property type="match status" value="1"/>
</dbReference>
<dbReference type="Proteomes" id="UP001449582">
    <property type="component" value="Unassembled WGS sequence"/>
</dbReference>
<comment type="caution">
    <text evidence="19">The sequence shown here is derived from an EMBL/GenBank/DDBJ whole genome shotgun (WGS) entry which is preliminary data.</text>
</comment>
<dbReference type="Pfam" id="PF06831">
    <property type="entry name" value="H2TH"/>
    <property type="match status" value="1"/>
</dbReference>
<dbReference type="NCBIfam" id="TIGR00577">
    <property type="entry name" value="fpg"/>
    <property type="match status" value="1"/>
</dbReference>
<evidence type="ECO:0000256" key="7">
    <source>
        <dbReference type="ARBA" id="ARBA00022771"/>
    </source>
</evidence>
<evidence type="ECO:0000259" key="17">
    <source>
        <dbReference type="PROSITE" id="PS51066"/>
    </source>
</evidence>
<dbReference type="PANTHER" id="PTHR22993">
    <property type="entry name" value="FORMAMIDOPYRIMIDINE-DNA GLYCOSYLASE"/>
    <property type="match status" value="1"/>
</dbReference>
<keyword evidence="9" id="KW-0862">Zinc</keyword>
<keyword evidence="7 16" id="KW-0863">Zinc-finger</keyword>
<evidence type="ECO:0000256" key="14">
    <source>
        <dbReference type="ARBA" id="ARBA00023295"/>
    </source>
</evidence>
<evidence type="ECO:0000256" key="13">
    <source>
        <dbReference type="ARBA" id="ARBA00023268"/>
    </source>
</evidence>
<dbReference type="SUPFAM" id="SSF57716">
    <property type="entry name" value="Glucocorticoid receptor-like (DNA-binding domain)"/>
    <property type="match status" value="1"/>
</dbReference>
<dbReference type="InterPro" id="IPR020629">
    <property type="entry name" value="FPG_Glyclase"/>
</dbReference>
<name>A0ABP9U6Y8_9BACT</name>
<keyword evidence="20" id="KW-1185">Reference proteome</keyword>
<evidence type="ECO:0000256" key="8">
    <source>
        <dbReference type="ARBA" id="ARBA00022801"/>
    </source>
</evidence>
<sequence>MPELPEVQTVITYLSKKVPGHKITKIDMHYPKLLKNATVSQFQEFMVGETFTSISRKGKFLIFHLTNNKTFVVHLRMEGKLFVQAIGSEPSLKQLCAEIYLDDCVLRYYDTRKFGTFEILNNSDPELLPSVHKLAIDAIDEEFTGEFLFNKIHKSTKKIKTILLDQAVVAGLGNIYVNEVLFAARIHPERLGKDVSLEECNAIAAHSKVILQNAIAHNGTTIHSFKVNELSTGGYQEFLQIHGRAKQPCKVCDTTIEFKKVNGRGTHFCPKCQK</sequence>
<evidence type="ECO:0000256" key="2">
    <source>
        <dbReference type="ARBA" id="ARBA00001947"/>
    </source>
</evidence>
<dbReference type="PANTHER" id="PTHR22993:SF9">
    <property type="entry name" value="FORMAMIDOPYRIMIDINE-DNA GLYCOSYLASE"/>
    <property type="match status" value="1"/>
</dbReference>
<evidence type="ECO:0000256" key="10">
    <source>
        <dbReference type="ARBA" id="ARBA00023125"/>
    </source>
</evidence>
<keyword evidence="8" id="KW-0378">Hydrolase</keyword>
<keyword evidence="14" id="KW-0326">Glycosidase</keyword>
<dbReference type="SUPFAM" id="SSF46946">
    <property type="entry name" value="S13-like H2TH domain"/>
    <property type="match status" value="1"/>
</dbReference>
<dbReference type="NCBIfam" id="NF002211">
    <property type="entry name" value="PRK01103.1"/>
    <property type="match status" value="1"/>
</dbReference>
<keyword evidence="6" id="KW-0227">DNA damage</keyword>
<dbReference type="InterPro" id="IPR015886">
    <property type="entry name" value="H2TH_FPG"/>
</dbReference>
<evidence type="ECO:0000256" key="12">
    <source>
        <dbReference type="ARBA" id="ARBA00023239"/>
    </source>
</evidence>
<comment type="catalytic activity">
    <reaction evidence="15">
        <text>2'-deoxyribonucleotide-(2'-deoxyribose 5'-phosphate)-2'-deoxyribonucleotide-DNA = a 3'-end 2'-deoxyribonucleotide-(2,3-dehydro-2,3-deoxyribose 5'-phosphate)-DNA + a 5'-end 5'-phospho-2'-deoxyribonucleoside-DNA + H(+)</text>
        <dbReference type="Rhea" id="RHEA:66592"/>
        <dbReference type="Rhea" id="RHEA-COMP:13180"/>
        <dbReference type="Rhea" id="RHEA-COMP:16897"/>
        <dbReference type="Rhea" id="RHEA-COMP:17067"/>
        <dbReference type="ChEBI" id="CHEBI:15378"/>
        <dbReference type="ChEBI" id="CHEBI:136412"/>
        <dbReference type="ChEBI" id="CHEBI:157695"/>
        <dbReference type="ChEBI" id="CHEBI:167181"/>
        <dbReference type="EC" id="4.2.99.18"/>
    </reaction>
</comment>
<comment type="cofactor">
    <cofactor evidence="2">
        <name>Zn(2+)</name>
        <dbReference type="ChEBI" id="CHEBI:29105"/>
    </cofactor>
</comment>
<evidence type="ECO:0000256" key="6">
    <source>
        <dbReference type="ARBA" id="ARBA00022763"/>
    </source>
</evidence>
<proteinExistence type="inferred from homology"/>
<evidence type="ECO:0000256" key="4">
    <source>
        <dbReference type="ARBA" id="ARBA00011245"/>
    </source>
</evidence>
<dbReference type="CDD" id="cd08966">
    <property type="entry name" value="EcFpg-like_N"/>
    <property type="match status" value="1"/>
</dbReference>
<comment type="catalytic activity">
    <reaction evidence="1">
        <text>Hydrolysis of DNA containing ring-opened 7-methylguanine residues, releasing 2,6-diamino-4-hydroxy-5-(N-methyl)formamidopyrimidine.</text>
        <dbReference type="EC" id="3.2.2.23"/>
    </reaction>
</comment>
<dbReference type="Pfam" id="PF01149">
    <property type="entry name" value="Fapy_DNA_glyco"/>
    <property type="match status" value="1"/>
</dbReference>
<keyword evidence="12" id="KW-0456">Lyase</keyword>
<evidence type="ECO:0000256" key="15">
    <source>
        <dbReference type="ARBA" id="ARBA00044632"/>
    </source>
</evidence>
<dbReference type="Pfam" id="PF06827">
    <property type="entry name" value="zf-FPG_IleRS"/>
    <property type="match status" value="1"/>
</dbReference>
<dbReference type="PROSITE" id="PS51068">
    <property type="entry name" value="FPG_CAT"/>
    <property type="match status" value="1"/>
</dbReference>
<dbReference type="SMART" id="SM00898">
    <property type="entry name" value="Fapy_DNA_glyco"/>
    <property type="match status" value="1"/>
</dbReference>
<dbReference type="InterPro" id="IPR012319">
    <property type="entry name" value="FPG_cat"/>
</dbReference>
<gene>
    <name evidence="19" type="primary">mutM</name>
    <name evidence="19" type="ORF">UREOM_2850</name>
</gene>
<organism evidence="19 20">
    <name type="scientific">Ureaplasma ceti</name>
    <dbReference type="NCBI Taxonomy" id="3119530"/>
    <lineage>
        <taxon>Bacteria</taxon>
        <taxon>Bacillati</taxon>
        <taxon>Mycoplasmatota</taxon>
        <taxon>Mycoplasmoidales</taxon>
        <taxon>Mycoplasmoidaceae</taxon>
        <taxon>Ureaplasma</taxon>
    </lineage>
</organism>
<dbReference type="InterPro" id="IPR010663">
    <property type="entry name" value="Znf_FPG/IleRS"/>
</dbReference>
<feature type="domain" description="Formamidopyrimidine-DNA glycosylase catalytic" evidence="18">
    <location>
        <begin position="2"/>
        <end position="115"/>
    </location>
</feature>
<protein>
    <submittedName>
        <fullName evidence="19">DNA-formamidopyrimidine glycosylase</fullName>
    </submittedName>
</protein>
<evidence type="ECO:0000256" key="9">
    <source>
        <dbReference type="ARBA" id="ARBA00022833"/>
    </source>
</evidence>
<evidence type="ECO:0000256" key="5">
    <source>
        <dbReference type="ARBA" id="ARBA00022723"/>
    </source>
</evidence>
<comment type="similarity">
    <text evidence="3">Belongs to the FPG family.</text>
</comment>
<reference evidence="19" key="1">
    <citation type="submission" date="2024-02" db="EMBL/GenBank/DDBJ databases">
        <title>Draft genome sequence of new strains in genus Ureaplasma.</title>
        <authorList>
            <person name="Nakajima Y."/>
            <person name="Segawa T."/>
        </authorList>
    </citation>
    <scope>NUCLEOTIDE SEQUENCE [LARGE SCALE GENOMIC DNA]</scope>
    <source>
        <strain evidence="19">OM1</strain>
    </source>
</reference>
<dbReference type="InterPro" id="IPR035937">
    <property type="entry name" value="FPG_N"/>
</dbReference>
<feature type="domain" description="FPG-type" evidence="17">
    <location>
        <begin position="240"/>
        <end position="274"/>
    </location>
</feature>
<evidence type="ECO:0000256" key="3">
    <source>
        <dbReference type="ARBA" id="ARBA00009409"/>
    </source>
</evidence>
<dbReference type="PROSITE" id="PS51066">
    <property type="entry name" value="ZF_FPG_2"/>
    <property type="match status" value="1"/>
</dbReference>
<dbReference type="SMART" id="SM01232">
    <property type="entry name" value="H2TH"/>
    <property type="match status" value="1"/>
</dbReference>
<dbReference type="Gene3D" id="1.10.8.50">
    <property type="match status" value="1"/>
</dbReference>
<comment type="subunit">
    <text evidence="4">Monomer.</text>
</comment>
<evidence type="ECO:0000256" key="16">
    <source>
        <dbReference type="PROSITE-ProRule" id="PRU00391"/>
    </source>
</evidence>
<evidence type="ECO:0000256" key="1">
    <source>
        <dbReference type="ARBA" id="ARBA00001668"/>
    </source>
</evidence>
<dbReference type="EMBL" id="BAABQM010000002">
    <property type="protein sequence ID" value="GAA5414574.1"/>
    <property type="molecule type" value="Genomic_DNA"/>
</dbReference>
<keyword evidence="11" id="KW-0234">DNA repair</keyword>
<keyword evidence="13" id="KW-0511">Multifunctional enzyme</keyword>
<evidence type="ECO:0000256" key="11">
    <source>
        <dbReference type="ARBA" id="ARBA00023204"/>
    </source>
</evidence>